<reference evidence="4" key="1">
    <citation type="submission" date="2018-05" db="EMBL/GenBank/DDBJ databases">
        <title>Pedobacter paludis sp. nov., isolated from wetland soil.</title>
        <authorList>
            <person name="Zhang Y."/>
        </authorList>
    </citation>
    <scope>NUCLEOTIDE SEQUENCE [LARGE SCALE GENOMIC DNA]</scope>
    <source>
        <strain evidence="4">R-8</strain>
    </source>
</reference>
<dbReference type="InterPro" id="IPR007372">
    <property type="entry name" value="Lipid/polyisoprenoid-bd_YceI"/>
</dbReference>
<feature type="chain" id="PRO_5016334508" evidence="1">
    <location>
        <begin position="26"/>
        <end position="186"/>
    </location>
</feature>
<dbReference type="Pfam" id="PF04264">
    <property type="entry name" value="YceI"/>
    <property type="match status" value="1"/>
</dbReference>
<dbReference type="SUPFAM" id="SSF101874">
    <property type="entry name" value="YceI-like"/>
    <property type="match status" value="1"/>
</dbReference>
<dbReference type="OrthoDB" id="116832at2"/>
<comment type="caution">
    <text evidence="3">The sequence shown here is derived from an EMBL/GenBank/DDBJ whole genome shotgun (WGS) entry which is preliminary data.</text>
</comment>
<dbReference type="RefSeq" id="WP_109930913.1">
    <property type="nucleotide sequence ID" value="NZ_QGNY01000005.1"/>
</dbReference>
<gene>
    <name evidence="3" type="ORF">DF947_15290</name>
</gene>
<dbReference type="AlphaFoldDB" id="A0A317EW02"/>
<evidence type="ECO:0000259" key="2">
    <source>
        <dbReference type="SMART" id="SM00867"/>
    </source>
</evidence>
<evidence type="ECO:0000313" key="3">
    <source>
        <dbReference type="EMBL" id="PWS30964.1"/>
    </source>
</evidence>
<evidence type="ECO:0000256" key="1">
    <source>
        <dbReference type="SAM" id="SignalP"/>
    </source>
</evidence>
<evidence type="ECO:0000313" key="4">
    <source>
        <dbReference type="Proteomes" id="UP000245391"/>
    </source>
</evidence>
<dbReference type="EMBL" id="QGNY01000005">
    <property type="protein sequence ID" value="PWS30964.1"/>
    <property type="molecule type" value="Genomic_DNA"/>
</dbReference>
<name>A0A317EW02_9SPHI</name>
<proteinExistence type="predicted"/>
<keyword evidence="1" id="KW-0732">Signal</keyword>
<dbReference type="Gene3D" id="2.40.128.110">
    <property type="entry name" value="Lipid/polyisoprenoid-binding, YceI-like"/>
    <property type="match status" value="1"/>
</dbReference>
<dbReference type="Proteomes" id="UP000245391">
    <property type="component" value="Unassembled WGS sequence"/>
</dbReference>
<accession>A0A317EW02</accession>
<sequence length="186" mass="20386">MTNKKQIVVILFAAFLIMLCISVSAQSFTSGNVKTSFFSSTPIEDIKASSSKTSAVLISKTGEFAFQVPVKSFEFEKKLMQEHFNENYLESDKYPTAGFKGSIDPNINWTKDGEYNIVAKGTLTVHGVTKPRNIPAKIIIKNGTATITSSFDVACVDHNIEIPTLVFTKIAKVISVKINGTLTQKP</sequence>
<dbReference type="InterPro" id="IPR036761">
    <property type="entry name" value="TTHA0802/YceI-like_sf"/>
</dbReference>
<dbReference type="SMART" id="SM00867">
    <property type="entry name" value="YceI"/>
    <property type="match status" value="1"/>
</dbReference>
<organism evidence="3 4">
    <name type="scientific">Pedobacter paludis</name>
    <dbReference type="NCBI Taxonomy" id="2203212"/>
    <lineage>
        <taxon>Bacteria</taxon>
        <taxon>Pseudomonadati</taxon>
        <taxon>Bacteroidota</taxon>
        <taxon>Sphingobacteriia</taxon>
        <taxon>Sphingobacteriales</taxon>
        <taxon>Sphingobacteriaceae</taxon>
        <taxon>Pedobacter</taxon>
    </lineage>
</organism>
<feature type="domain" description="Lipid/polyisoprenoid-binding YceI-like" evidence="2">
    <location>
        <begin position="27"/>
        <end position="183"/>
    </location>
</feature>
<protein>
    <submittedName>
        <fullName evidence="3">YceI family protein</fullName>
    </submittedName>
</protein>
<keyword evidence="4" id="KW-1185">Reference proteome</keyword>
<feature type="signal peptide" evidence="1">
    <location>
        <begin position="1"/>
        <end position="25"/>
    </location>
</feature>